<name>A0A9W4LAF3_9BACI</name>
<proteinExistence type="predicted"/>
<comment type="caution">
    <text evidence="1">The sequence shown here is derived from an EMBL/GenBank/DDBJ whole genome shotgun (WGS) entry which is preliminary data.</text>
</comment>
<dbReference type="Proteomes" id="UP000789326">
    <property type="component" value="Unassembled WGS sequence"/>
</dbReference>
<dbReference type="RefSeq" id="WP_230304123.1">
    <property type="nucleotide sequence ID" value="NZ_CAKKMG010000143.1"/>
</dbReference>
<evidence type="ECO:0000313" key="2">
    <source>
        <dbReference type="Proteomes" id="UP000789326"/>
    </source>
</evidence>
<gene>
    <name evidence="1" type="ORF">SRABI133_04997</name>
</gene>
<reference evidence="1" key="1">
    <citation type="submission" date="2021-11" db="EMBL/GenBank/DDBJ databases">
        <authorList>
            <person name="Bulgarelli D."/>
        </authorList>
    </citation>
    <scope>NUCLEOTIDE SEQUENCE</scope>
    <source>
        <strain evidence="1">Bi133</strain>
    </source>
</reference>
<protein>
    <submittedName>
        <fullName evidence="1">Uncharacterized protein</fullName>
    </submittedName>
</protein>
<organism evidence="1 2">
    <name type="scientific">Peribacillus simplex</name>
    <dbReference type="NCBI Taxonomy" id="1478"/>
    <lineage>
        <taxon>Bacteria</taxon>
        <taxon>Bacillati</taxon>
        <taxon>Bacillota</taxon>
        <taxon>Bacilli</taxon>
        <taxon>Bacillales</taxon>
        <taxon>Bacillaceae</taxon>
        <taxon>Peribacillus</taxon>
    </lineage>
</organism>
<evidence type="ECO:0000313" key="1">
    <source>
        <dbReference type="EMBL" id="CAH0312502.1"/>
    </source>
</evidence>
<sequence length="248" mass="29443">MKNIKSDFYNSKKEQAFLEHLDDRDEAFWDSLSFLNELNNIGRFDNEDVAFYQARFLITGRLINHIASAYHLLKMGLEDECLIMYRQSLENSWLLKYFIQKPNHAREWMDIENPKNIRPKQRRKILENEEAAERIYSKLSSVVHSNHKSFWGVCVGGMFNHVITDELFGHLIATVNESIQYFTEIMNLFHTTIEETEHAELYKEISLKLGMCIYITSYFKDTNRTISMLKKNGEDDVIRYLKSNYKRV</sequence>
<accession>A0A9W4LAF3</accession>
<dbReference type="AlphaFoldDB" id="A0A9W4LAF3"/>
<dbReference type="EMBL" id="CAKKMG010000143">
    <property type="protein sequence ID" value="CAH0312502.1"/>
    <property type="molecule type" value="Genomic_DNA"/>
</dbReference>